<accession>A0ABR0EGT7</accession>
<dbReference type="Proteomes" id="UP001305779">
    <property type="component" value="Unassembled WGS sequence"/>
</dbReference>
<name>A0ABR0EGT7_ZASCE</name>
<protein>
    <recommendedName>
        <fullName evidence="3">EthD domain-containing protein</fullName>
    </recommendedName>
</protein>
<reference evidence="1 2" key="1">
    <citation type="journal article" date="2023" name="G3 (Bethesda)">
        <title>A chromosome-level genome assembly of Zasmidium syzygii isolated from banana leaves.</title>
        <authorList>
            <person name="van Westerhoven A.C."/>
            <person name="Mehrabi R."/>
            <person name="Talebi R."/>
            <person name="Steentjes M.B.F."/>
            <person name="Corcolon B."/>
            <person name="Chong P.A."/>
            <person name="Kema G.H.J."/>
            <person name="Seidl M.F."/>
        </authorList>
    </citation>
    <scope>NUCLEOTIDE SEQUENCE [LARGE SCALE GENOMIC DNA]</scope>
    <source>
        <strain evidence="1 2">P124</strain>
    </source>
</reference>
<dbReference type="EMBL" id="JAXOVC010000006">
    <property type="protein sequence ID" value="KAK4500355.1"/>
    <property type="molecule type" value="Genomic_DNA"/>
</dbReference>
<organism evidence="1 2">
    <name type="scientific">Zasmidium cellare</name>
    <name type="common">Wine cellar mold</name>
    <name type="synonym">Racodium cellare</name>
    <dbReference type="NCBI Taxonomy" id="395010"/>
    <lineage>
        <taxon>Eukaryota</taxon>
        <taxon>Fungi</taxon>
        <taxon>Dikarya</taxon>
        <taxon>Ascomycota</taxon>
        <taxon>Pezizomycotina</taxon>
        <taxon>Dothideomycetes</taxon>
        <taxon>Dothideomycetidae</taxon>
        <taxon>Mycosphaerellales</taxon>
        <taxon>Mycosphaerellaceae</taxon>
        <taxon>Zasmidium</taxon>
    </lineage>
</organism>
<keyword evidence="2" id="KW-1185">Reference proteome</keyword>
<sequence length="220" mass="24901">MPDLFFVLSRLKEGSDVTEETYTDFYDNEHLPDMVAYRPKVCDVAVRYRKRIVNAAAEAPETFPHLALYPTEDVKALIESGQEGPAEKTRHVKLLGGRDVYEFAEFQPRICVRLTSHESPSKRDNDGSWPRTLIVLYTSLTDPRLSGAMDGTKGHLRSTLYKQINGILGEMVIGEFDCAPDEVEADKALLSLRRMFQTRLDCTIDVFELQKVVGDSKARL</sequence>
<evidence type="ECO:0000313" key="2">
    <source>
        <dbReference type="Proteomes" id="UP001305779"/>
    </source>
</evidence>
<gene>
    <name evidence="1" type="ORF">PRZ48_008544</name>
</gene>
<evidence type="ECO:0000313" key="1">
    <source>
        <dbReference type="EMBL" id="KAK4500355.1"/>
    </source>
</evidence>
<evidence type="ECO:0008006" key="3">
    <source>
        <dbReference type="Google" id="ProtNLM"/>
    </source>
</evidence>
<comment type="caution">
    <text evidence="1">The sequence shown here is derived from an EMBL/GenBank/DDBJ whole genome shotgun (WGS) entry which is preliminary data.</text>
</comment>
<proteinExistence type="predicted"/>